<dbReference type="Pfam" id="PF13649">
    <property type="entry name" value="Methyltransf_25"/>
    <property type="match status" value="1"/>
</dbReference>
<dbReference type="InterPro" id="IPR053261">
    <property type="entry name" value="Polyketide-peptide_reg"/>
</dbReference>
<evidence type="ECO:0000259" key="3">
    <source>
        <dbReference type="Pfam" id="PF13649"/>
    </source>
</evidence>
<sequence>MVANQGSQSMVDPNMSQGPSAILNGQQPNPNLQVHRRGPNTKRGRDGQPIAPNPMQQHPAPSLTNHLLTTCSGPFAQATQQPFLSHAGCGSLAASPLLQWLAQDGHYSRGYIRFVGQLLAKIRLPQTQNSQFHPMYRTMDLLISALNNMRREMQFFEITATKYGLALGSEPPSPITRALLDLFVSASSSSASLLEGMVVLWGTEHCYRSAWQYAATFSTSLSTPSNENHIVALHQALIPNWTSPAFTKFVDATRALVDELANTTTARDGREEMQRCDEIFRQICWLEQRFWPEVDGMGEEDEGAQLGGPAHMGPMGAGLDNSMNNNSLSNNPMGNRNINSNNGPINAGRMNSNSMNTNMSNGNMNGSMGPQMNRASMNGSMMGGQGMSNQNMSGQGMSGAVMNDDNGTPGNDDGRSNPMFANNGLEGQDSMPARYAYFADPMLFLSTRSEMTGIDEIIRSLRHKLCKDPRDKIYGLLALLGHSVSLNLRPDYTMTVGDLYQQVTQVIISQSDGDLRYLTGSGLGSDHPQLPSWVRDFAAPLHPVRASNERNRFNKYSLYHASAEMKSETKILGNDTLYASGTLIDCVDRMGPPIEFRDWNHPQGVLPGIQAWAEMAGVVTSDSDCAPGSVQEQFWRTITADTFVNDDDRYARIPASLNAALSSWFATVKSSVEQGREPLVTPYYDQIGTKYLEIKTLAAVEPEVLSILHALEGGVRGTKCLDLACGTGKYTHLLSTLGATSVTGYDISTTMISGAIATYPSAQHPTLHFGVADCSIPGLLPVSGNSTFDIVFSAWFLNYAGSERELTNMFRVIESQMAPGGRFVGLTTDAHDPCMHIPKVDFYGLDILVLDSAYVAPDTGEAVGIKAKVKVGKGGFEFDCFQFRAEVYERCARMAGLKIKWGKCVVPDDERKQTGYWAEWLARPTFAMLEAIRVEQ</sequence>
<accession>A0A9P4WQ79</accession>
<dbReference type="InterPro" id="IPR004305">
    <property type="entry name" value="Thiaminase-2/PQQC"/>
</dbReference>
<dbReference type="Pfam" id="PF03070">
    <property type="entry name" value="TENA_THI-4"/>
    <property type="match status" value="1"/>
</dbReference>
<evidence type="ECO:0000313" key="5">
    <source>
        <dbReference type="Proteomes" id="UP000758155"/>
    </source>
</evidence>
<dbReference type="EMBL" id="SWKV01000035">
    <property type="protein sequence ID" value="KAF3038657.1"/>
    <property type="molecule type" value="Genomic_DNA"/>
</dbReference>
<name>A0A9P4WQ79_9PLEO</name>
<dbReference type="PANTHER" id="PTHR41813:SF2">
    <property type="entry name" value="REGULATOR PAB1642, PUTATIVE (AFU_ORTHOLOGUE AFUA_3G11955)-RELATED"/>
    <property type="match status" value="1"/>
</dbReference>
<dbReference type="SUPFAM" id="SSF48613">
    <property type="entry name" value="Heme oxygenase-like"/>
    <property type="match status" value="1"/>
</dbReference>
<organism evidence="4 5">
    <name type="scientific">Didymella heteroderae</name>
    <dbReference type="NCBI Taxonomy" id="1769908"/>
    <lineage>
        <taxon>Eukaryota</taxon>
        <taxon>Fungi</taxon>
        <taxon>Dikarya</taxon>
        <taxon>Ascomycota</taxon>
        <taxon>Pezizomycotina</taxon>
        <taxon>Dothideomycetes</taxon>
        <taxon>Pleosporomycetidae</taxon>
        <taxon>Pleosporales</taxon>
        <taxon>Pleosporineae</taxon>
        <taxon>Didymellaceae</taxon>
        <taxon>Didymella</taxon>
    </lineage>
</organism>
<dbReference type="InterPro" id="IPR016084">
    <property type="entry name" value="Haem_Oase-like_multi-hlx"/>
</dbReference>
<keyword evidence="5" id="KW-1185">Reference proteome</keyword>
<dbReference type="Proteomes" id="UP000758155">
    <property type="component" value="Unassembled WGS sequence"/>
</dbReference>
<dbReference type="CDD" id="cd02440">
    <property type="entry name" value="AdoMet_MTases"/>
    <property type="match status" value="1"/>
</dbReference>
<protein>
    <submittedName>
        <fullName evidence="4">Uncharacterized protein</fullName>
    </submittedName>
</protein>
<feature type="compositionally biased region" description="Polar residues" evidence="1">
    <location>
        <begin position="1"/>
        <end position="32"/>
    </location>
</feature>
<proteinExistence type="predicted"/>
<reference evidence="4" key="1">
    <citation type="submission" date="2019-04" db="EMBL/GenBank/DDBJ databases">
        <title>Sequencing of skin fungus with MAO and IRED activity.</title>
        <authorList>
            <person name="Marsaioli A.J."/>
            <person name="Bonatto J.M.C."/>
            <person name="Reis Junior O."/>
        </authorList>
    </citation>
    <scope>NUCLEOTIDE SEQUENCE</scope>
    <source>
        <strain evidence="4">28M1</strain>
    </source>
</reference>
<dbReference type="OrthoDB" id="37730at2759"/>
<feature type="region of interest" description="Disordered" evidence="1">
    <location>
        <begin position="1"/>
        <end position="66"/>
    </location>
</feature>
<evidence type="ECO:0000256" key="1">
    <source>
        <dbReference type="SAM" id="MobiDB-lite"/>
    </source>
</evidence>
<feature type="region of interest" description="Disordered" evidence="1">
    <location>
        <begin position="404"/>
        <end position="426"/>
    </location>
</feature>
<gene>
    <name evidence="4" type="ORF">E8E12_006256</name>
</gene>
<feature type="domain" description="Methyltransferase" evidence="3">
    <location>
        <begin position="721"/>
        <end position="821"/>
    </location>
</feature>
<feature type="domain" description="Thiaminase-2/PQQC" evidence="2">
    <location>
        <begin position="82"/>
        <end position="292"/>
    </location>
</feature>
<dbReference type="Gene3D" id="3.40.50.150">
    <property type="entry name" value="Vaccinia Virus protein VP39"/>
    <property type="match status" value="1"/>
</dbReference>
<evidence type="ECO:0000313" key="4">
    <source>
        <dbReference type="EMBL" id="KAF3038657.1"/>
    </source>
</evidence>
<dbReference type="InterPro" id="IPR041698">
    <property type="entry name" value="Methyltransf_25"/>
</dbReference>
<dbReference type="Gene3D" id="1.20.910.10">
    <property type="entry name" value="Heme oxygenase-like"/>
    <property type="match status" value="1"/>
</dbReference>
<comment type="caution">
    <text evidence="4">The sequence shown here is derived from an EMBL/GenBank/DDBJ whole genome shotgun (WGS) entry which is preliminary data.</text>
</comment>
<dbReference type="GO" id="GO:0006772">
    <property type="term" value="P:thiamine metabolic process"/>
    <property type="evidence" value="ECO:0007669"/>
    <property type="project" value="UniProtKB-ARBA"/>
</dbReference>
<dbReference type="AlphaFoldDB" id="A0A9P4WQ79"/>
<evidence type="ECO:0000259" key="2">
    <source>
        <dbReference type="Pfam" id="PF03070"/>
    </source>
</evidence>
<dbReference type="SUPFAM" id="SSF53335">
    <property type="entry name" value="S-adenosyl-L-methionine-dependent methyltransferases"/>
    <property type="match status" value="1"/>
</dbReference>
<dbReference type="InterPro" id="IPR029063">
    <property type="entry name" value="SAM-dependent_MTases_sf"/>
</dbReference>
<dbReference type="CDD" id="cd19357">
    <property type="entry name" value="TenA_E_At3g16990-like"/>
    <property type="match status" value="1"/>
</dbReference>
<dbReference type="PANTHER" id="PTHR41813">
    <property type="entry name" value="REGULATOR PAB1642, PUTATIVE (AFU_ORTHOLOGUE AFUA_3G11955)-RELATED"/>
    <property type="match status" value="1"/>
</dbReference>